<dbReference type="AlphaFoldDB" id="A0A369K0G0"/>
<keyword evidence="2" id="KW-1185">Reference proteome</keyword>
<dbReference type="Proteomes" id="UP000076154">
    <property type="component" value="Unassembled WGS sequence"/>
</dbReference>
<accession>A0A369K0G0</accession>
<organism evidence="1 2">
    <name type="scientific">Hypsizygus marmoreus</name>
    <name type="common">White beech mushroom</name>
    <name type="synonym">Agaricus marmoreus</name>
    <dbReference type="NCBI Taxonomy" id="39966"/>
    <lineage>
        <taxon>Eukaryota</taxon>
        <taxon>Fungi</taxon>
        <taxon>Dikarya</taxon>
        <taxon>Basidiomycota</taxon>
        <taxon>Agaricomycotina</taxon>
        <taxon>Agaricomycetes</taxon>
        <taxon>Agaricomycetidae</taxon>
        <taxon>Agaricales</taxon>
        <taxon>Tricholomatineae</taxon>
        <taxon>Lyophyllaceae</taxon>
        <taxon>Hypsizygus</taxon>
    </lineage>
</organism>
<reference evidence="1" key="1">
    <citation type="submission" date="2018-04" db="EMBL/GenBank/DDBJ databases">
        <title>Whole genome sequencing of Hypsizygus marmoreus.</title>
        <authorList>
            <person name="Choi I.-G."/>
            <person name="Min B."/>
            <person name="Kim J.-G."/>
            <person name="Kim S."/>
            <person name="Oh Y.-L."/>
            <person name="Kong W.-S."/>
            <person name="Park H."/>
            <person name="Jeong J."/>
            <person name="Song E.-S."/>
        </authorList>
    </citation>
    <scope>NUCLEOTIDE SEQUENCE [LARGE SCALE GENOMIC DNA]</scope>
    <source>
        <strain evidence="1">51987-8</strain>
    </source>
</reference>
<name>A0A369K0G0_HYPMA</name>
<dbReference type="EMBL" id="LUEZ02000041">
    <property type="protein sequence ID" value="RDB25204.1"/>
    <property type="molecule type" value="Genomic_DNA"/>
</dbReference>
<dbReference type="InParanoid" id="A0A369K0G0"/>
<evidence type="ECO:0000313" key="2">
    <source>
        <dbReference type="Proteomes" id="UP000076154"/>
    </source>
</evidence>
<gene>
    <name evidence="1" type="ORF">Hypma_007780</name>
</gene>
<sequence>MLCPRPFAHDLITEQIILSEISRDTQRTSFCPTKLQYPASTRDISVDKEAASWSMKSRLNVGPLPKRKLTPRCTTSDSKS</sequence>
<protein>
    <submittedName>
        <fullName evidence="1">Uncharacterized protein</fullName>
    </submittedName>
</protein>
<proteinExistence type="predicted"/>
<comment type="caution">
    <text evidence="1">The sequence shown here is derived from an EMBL/GenBank/DDBJ whole genome shotgun (WGS) entry which is preliminary data.</text>
</comment>
<evidence type="ECO:0000313" key="1">
    <source>
        <dbReference type="EMBL" id="RDB25204.1"/>
    </source>
</evidence>